<dbReference type="GO" id="GO:0005694">
    <property type="term" value="C:chromosome"/>
    <property type="evidence" value="ECO:0007669"/>
    <property type="project" value="TreeGrafter"/>
</dbReference>
<dbReference type="Proteomes" id="UP000481861">
    <property type="component" value="Unassembled WGS sequence"/>
</dbReference>
<gene>
    <name evidence="8" type="ORF">BDV95DRAFT_482608</name>
</gene>
<keyword evidence="2 5" id="KW-0547">Nucleotide-binding</keyword>
<keyword evidence="3 5" id="KW-0067">ATP-binding</keyword>
<comment type="similarity">
    <text evidence="1">Belongs to the AAA ATPase family. PCH2 subfamily.</text>
</comment>
<accession>A0A7C8MWC6</accession>
<sequence length="396" mass="43193">IALPNRSLDGLWETLVFEEPIPEYLLRTIIRMISLSEDPRLGPADMCWHNLILLHGPPGSGKSTLAKGLAQKLSIRLASVYPVTKFIEVKSHALLSKFFGESGKLVGKLFDAIVGASVDDNLLTVVLIDEVESLAASRAKASQANDISDAIRSTNELLRGIDKLRSRPNVVLVCTSNLIENMDLAFVDRCGVKQYVGEPNFEAAYEIVRSVINKLIKTGLVYFTLTMDCGQECGSNSQSTNISSNSYPSQLDEVSPSLESESPNLTEDLNSIPELAWARLQLSHHGNTTAAKLESISQLATGLSGRTLRRLPWLALARYTVDEPCSLAELLTALEKVVLEEAQSSTPEETESKVDEELTKKGHAGSVQDQTSSDTDDLLAHEMEGILKDMTRLGGL</sequence>
<feature type="region of interest" description="Disordered" evidence="6">
    <location>
        <begin position="238"/>
        <end position="265"/>
    </location>
</feature>
<dbReference type="SUPFAM" id="SSF52540">
    <property type="entry name" value="P-loop containing nucleoside triphosphate hydrolases"/>
    <property type="match status" value="1"/>
</dbReference>
<evidence type="ECO:0000259" key="7">
    <source>
        <dbReference type="SMART" id="SM00382"/>
    </source>
</evidence>
<dbReference type="GO" id="GO:0051598">
    <property type="term" value="P:meiotic recombination checkpoint signaling"/>
    <property type="evidence" value="ECO:0007669"/>
    <property type="project" value="TreeGrafter"/>
</dbReference>
<feature type="compositionally biased region" description="Basic and acidic residues" evidence="6">
    <location>
        <begin position="350"/>
        <end position="360"/>
    </location>
</feature>
<dbReference type="PANTHER" id="PTHR45991:SF1">
    <property type="entry name" value="PACHYTENE CHECKPOINT PROTEIN 2 HOMOLOG"/>
    <property type="match status" value="1"/>
</dbReference>
<keyword evidence="4" id="KW-0469">Meiosis</keyword>
<evidence type="ECO:0000256" key="1">
    <source>
        <dbReference type="ARBA" id="ARBA00007271"/>
    </source>
</evidence>
<dbReference type="Pfam" id="PF23242">
    <property type="entry name" value="AAA_lid_TRIP13_C"/>
    <property type="match status" value="1"/>
</dbReference>
<dbReference type="SMART" id="SM00382">
    <property type="entry name" value="AAA"/>
    <property type="match status" value="1"/>
</dbReference>
<feature type="compositionally biased region" description="Low complexity" evidence="6">
    <location>
        <begin position="238"/>
        <end position="249"/>
    </location>
</feature>
<feature type="domain" description="AAA+ ATPase" evidence="7">
    <location>
        <begin position="48"/>
        <end position="200"/>
    </location>
</feature>
<dbReference type="GO" id="GO:0007131">
    <property type="term" value="P:reciprocal meiotic recombination"/>
    <property type="evidence" value="ECO:0007669"/>
    <property type="project" value="TreeGrafter"/>
</dbReference>
<keyword evidence="9" id="KW-1185">Reference proteome</keyword>
<dbReference type="Pfam" id="PF00004">
    <property type="entry name" value="AAA"/>
    <property type="match status" value="1"/>
</dbReference>
<organism evidence="8 9">
    <name type="scientific">Massariosphaeria phaeospora</name>
    <dbReference type="NCBI Taxonomy" id="100035"/>
    <lineage>
        <taxon>Eukaryota</taxon>
        <taxon>Fungi</taxon>
        <taxon>Dikarya</taxon>
        <taxon>Ascomycota</taxon>
        <taxon>Pezizomycotina</taxon>
        <taxon>Dothideomycetes</taxon>
        <taxon>Pleosporomycetidae</taxon>
        <taxon>Pleosporales</taxon>
        <taxon>Pleosporales incertae sedis</taxon>
        <taxon>Massariosphaeria</taxon>
    </lineage>
</organism>
<evidence type="ECO:0000256" key="2">
    <source>
        <dbReference type="ARBA" id="ARBA00022741"/>
    </source>
</evidence>
<evidence type="ECO:0000256" key="3">
    <source>
        <dbReference type="ARBA" id="ARBA00022840"/>
    </source>
</evidence>
<dbReference type="GO" id="GO:0016887">
    <property type="term" value="F:ATP hydrolysis activity"/>
    <property type="evidence" value="ECO:0007669"/>
    <property type="project" value="InterPro"/>
</dbReference>
<comment type="caution">
    <text evidence="8">The sequence shown here is derived from an EMBL/GenBank/DDBJ whole genome shotgun (WGS) entry which is preliminary data.</text>
</comment>
<dbReference type="EMBL" id="JAADJZ010000003">
    <property type="protein sequence ID" value="KAF2876545.1"/>
    <property type="molecule type" value="Genomic_DNA"/>
</dbReference>
<name>A0A7C8MWC6_9PLEO</name>
<dbReference type="InterPro" id="IPR058249">
    <property type="entry name" value="Pch2_C"/>
</dbReference>
<protein>
    <submittedName>
        <fullName evidence="8">P-loop containing nucleoside triphosphate hydrolase protein</fullName>
    </submittedName>
</protein>
<dbReference type="InterPro" id="IPR027417">
    <property type="entry name" value="P-loop_NTPase"/>
</dbReference>
<dbReference type="AlphaFoldDB" id="A0A7C8MWC6"/>
<dbReference type="GO" id="GO:0005634">
    <property type="term" value="C:nucleus"/>
    <property type="evidence" value="ECO:0007669"/>
    <property type="project" value="TreeGrafter"/>
</dbReference>
<evidence type="ECO:0000256" key="6">
    <source>
        <dbReference type="SAM" id="MobiDB-lite"/>
    </source>
</evidence>
<keyword evidence="8" id="KW-0378">Hydrolase</keyword>
<evidence type="ECO:0000313" key="9">
    <source>
        <dbReference type="Proteomes" id="UP000481861"/>
    </source>
</evidence>
<dbReference type="GO" id="GO:0005524">
    <property type="term" value="F:ATP binding"/>
    <property type="evidence" value="ECO:0007669"/>
    <property type="project" value="UniProtKB-KW"/>
</dbReference>
<feature type="region of interest" description="Disordered" evidence="6">
    <location>
        <begin position="340"/>
        <end position="379"/>
    </location>
</feature>
<dbReference type="PANTHER" id="PTHR45991">
    <property type="entry name" value="PACHYTENE CHECKPOINT PROTEIN 2"/>
    <property type="match status" value="1"/>
</dbReference>
<dbReference type="Gene3D" id="3.40.50.300">
    <property type="entry name" value="P-loop containing nucleotide triphosphate hydrolases"/>
    <property type="match status" value="1"/>
</dbReference>
<dbReference type="InterPro" id="IPR003593">
    <property type="entry name" value="AAA+_ATPase"/>
</dbReference>
<evidence type="ECO:0000313" key="8">
    <source>
        <dbReference type="EMBL" id="KAF2876545.1"/>
    </source>
</evidence>
<dbReference type="PROSITE" id="PS00674">
    <property type="entry name" value="AAA"/>
    <property type="match status" value="1"/>
</dbReference>
<dbReference type="InterPro" id="IPR003959">
    <property type="entry name" value="ATPase_AAA_core"/>
</dbReference>
<proteinExistence type="inferred from homology"/>
<dbReference type="OrthoDB" id="5925at2759"/>
<dbReference type="InterPro" id="IPR044539">
    <property type="entry name" value="Pch2-like"/>
</dbReference>
<reference evidence="8 9" key="1">
    <citation type="submission" date="2020-01" db="EMBL/GenBank/DDBJ databases">
        <authorList>
            <consortium name="DOE Joint Genome Institute"/>
            <person name="Haridas S."/>
            <person name="Albert R."/>
            <person name="Binder M."/>
            <person name="Bloem J."/>
            <person name="Labutti K."/>
            <person name="Salamov A."/>
            <person name="Andreopoulos B."/>
            <person name="Baker S.E."/>
            <person name="Barry K."/>
            <person name="Bills G."/>
            <person name="Bluhm B.H."/>
            <person name="Cannon C."/>
            <person name="Castanera R."/>
            <person name="Culley D.E."/>
            <person name="Daum C."/>
            <person name="Ezra D."/>
            <person name="Gonzalez J.B."/>
            <person name="Henrissat B."/>
            <person name="Kuo A."/>
            <person name="Liang C."/>
            <person name="Lipzen A."/>
            <person name="Lutzoni F."/>
            <person name="Magnuson J."/>
            <person name="Mondo S."/>
            <person name="Nolan M."/>
            <person name="Ohm R."/>
            <person name="Pangilinan J."/>
            <person name="Park H.-J.H."/>
            <person name="Ramirez L."/>
            <person name="Alfaro M."/>
            <person name="Sun H."/>
            <person name="Tritt A."/>
            <person name="Yoshinaga Y."/>
            <person name="Zwiers L.-H.L."/>
            <person name="Turgeon B.G."/>
            <person name="Goodwin S.B."/>
            <person name="Spatafora J.W."/>
            <person name="Crous P.W."/>
            <person name="Grigoriev I.V."/>
        </authorList>
    </citation>
    <scope>NUCLEOTIDE SEQUENCE [LARGE SCALE GENOMIC DNA]</scope>
    <source>
        <strain evidence="8 9">CBS 611.86</strain>
    </source>
</reference>
<dbReference type="InterPro" id="IPR003960">
    <property type="entry name" value="ATPase_AAA_CS"/>
</dbReference>
<feature type="non-terminal residue" evidence="8">
    <location>
        <position position="1"/>
    </location>
</feature>
<evidence type="ECO:0000256" key="5">
    <source>
        <dbReference type="RuleBase" id="RU003651"/>
    </source>
</evidence>
<evidence type="ECO:0000256" key="4">
    <source>
        <dbReference type="ARBA" id="ARBA00023254"/>
    </source>
</evidence>